<comment type="caution">
    <text evidence="1">The sequence shown here is derived from an EMBL/GenBank/DDBJ whole genome shotgun (WGS) entry which is preliminary data.</text>
</comment>
<accession>A0ACB7THM3</accession>
<organism evidence="1 2">
    <name type="scientific">Hyalomma asiaticum</name>
    <name type="common">Tick</name>
    <dbReference type="NCBI Taxonomy" id="266040"/>
    <lineage>
        <taxon>Eukaryota</taxon>
        <taxon>Metazoa</taxon>
        <taxon>Ecdysozoa</taxon>
        <taxon>Arthropoda</taxon>
        <taxon>Chelicerata</taxon>
        <taxon>Arachnida</taxon>
        <taxon>Acari</taxon>
        <taxon>Parasitiformes</taxon>
        <taxon>Ixodida</taxon>
        <taxon>Ixodoidea</taxon>
        <taxon>Ixodidae</taxon>
        <taxon>Hyalomminae</taxon>
        <taxon>Hyalomma</taxon>
    </lineage>
</organism>
<dbReference type="EMBL" id="CM023481">
    <property type="protein sequence ID" value="KAH6944334.1"/>
    <property type="molecule type" value="Genomic_DNA"/>
</dbReference>
<reference evidence="1" key="1">
    <citation type="submission" date="2020-05" db="EMBL/GenBank/DDBJ databases">
        <title>Large-scale comparative analyses of tick genomes elucidate their genetic diversity and vector capacities.</title>
        <authorList>
            <person name="Jia N."/>
            <person name="Wang J."/>
            <person name="Shi W."/>
            <person name="Du L."/>
            <person name="Sun Y."/>
            <person name="Zhan W."/>
            <person name="Jiang J."/>
            <person name="Wang Q."/>
            <person name="Zhang B."/>
            <person name="Ji P."/>
            <person name="Sakyi L.B."/>
            <person name="Cui X."/>
            <person name="Yuan T."/>
            <person name="Jiang B."/>
            <person name="Yang W."/>
            <person name="Lam T.T.-Y."/>
            <person name="Chang Q."/>
            <person name="Ding S."/>
            <person name="Wang X."/>
            <person name="Zhu J."/>
            <person name="Ruan X."/>
            <person name="Zhao L."/>
            <person name="Wei J."/>
            <person name="Que T."/>
            <person name="Du C."/>
            <person name="Cheng J."/>
            <person name="Dai P."/>
            <person name="Han X."/>
            <person name="Huang E."/>
            <person name="Gao Y."/>
            <person name="Liu J."/>
            <person name="Shao H."/>
            <person name="Ye R."/>
            <person name="Li L."/>
            <person name="Wei W."/>
            <person name="Wang X."/>
            <person name="Wang C."/>
            <person name="Yang T."/>
            <person name="Huo Q."/>
            <person name="Li W."/>
            <person name="Guo W."/>
            <person name="Chen H."/>
            <person name="Zhou L."/>
            <person name="Ni X."/>
            <person name="Tian J."/>
            <person name="Zhou Y."/>
            <person name="Sheng Y."/>
            <person name="Liu T."/>
            <person name="Pan Y."/>
            <person name="Xia L."/>
            <person name="Li J."/>
            <person name="Zhao F."/>
            <person name="Cao W."/>
        </authorList>
    </citation>
    <scope>NUCLEOTIDE SEQUENCE</scope>
    <source>
        <strain evidence="1">Hyas-2018</strain>
    </source>
</reference>
<evidence type="ECO:0000313" key="1">
    <source>
        <dbReference type="EMBL" id="KAH6944334.1"/>
    </source>
</evidence>
<dbReference type="Proteomes" id="UP000821845">
    <property type="component" value="Chromosome 1"/>
</dbReference>
<proteinExistence type="predicted"/>
<gene>
    <name evidence="1" type="ORF">HPB50_002707</name>
</gene>
<sequence>MTQGELKFALEFEHVLNCIPQPEYRQLMVEAIMVLTLLAEHNVVTFINKVISVDGLVQHAYKVFLEDQCGRRRAAGDVWRRDGRRSDRQHRVRELGEFRQAFVGGRGEDHAHVDRESL</sequence>
<protein>
    <submittedName>
        <fullName evidence="1">Uncharacterized protein</fullName>
    </submittedName>
</protein>
<name>A0ACB7THM3_HYAAI</name>
<keyword evidence="2" id="KW-1185">Reference proteome</keyword>
<evidence type="ECO:0000313" key="2">
    <source>
        <dbReference type="Proteomes" id="UP000821845"/>
    </source>
</evidence>